<comment type="caution">
    <text evidence="2">The sequence shown here is derived from an EMBL/GenBank/DDBJ whole genome shotgun (WGS) entry which is preliminary data.</text>
</comment>
<sequence>MSNSGPSNLVEKLKQITEKRNNLQADIELKYLEEATSIATDTRSAKRRKTTAKYAVKIPGLNKTLGESLLDLIPFKEKQSRKDKYFDYLSKNMIIDLTDASSESQLRWFSVDVANKIKERYIINKPEFKDNNIDCLLKKLNKAKTPNSLSRFLNEVESFKSNDLKTKSVKRIYEHILAIHTERNWLLSKESRSHLTEFDYQVKFWGPIFESFFSSDSIVLHWGDTMSTPCKKKKLKFRLDLRLLIFNNEEIIADGMTGEVARMASKGKLYGDRLKSVLATKCHLNNLLSTISYLDANTAKSISVPVVQIMGLNTHVFVLKLANRGIYTLQEVCSFRFPVASNSLKDNLKEIVDGLSLIESLVLEIRQVYQTCQLSHDDHMARIVNEERRLKKFSPSKWTTDVIWNPDVAEEEDVEEEEEEDVEEKEENEDNEDEDGEDDEEDDE</sequence>
<organism evidence="2 3">
    <name type="scientific">Mucor plumbeus</name>
    <dbReference type="NCBI Taxonomy" id="97098"/>
    <lineage>
        <taxon>Eukaryota</taxon>
        <taxon>Fungi</taxon>
        <taxon>Fungi incertae sedis</taxon>
        <taxon>Mucoromycota</taxon>
        <taxon>Mucoromycotina</taxon>
        <taxon>Mucoromycetes</taxon>
        <taxon>Mucorales</taxon>
        <taxon>Mucorineae</taxon>
        <taxon>Mucoraceae</taxon>
        <taxon>Mucor</taxon>
    </lineage>
</organism>
<evidence type="ECO:0000256" key="1">
    <source>
        <dbReference type="SAM" id="MobiDB-lite"/>
    </source>
</evidence>
<feature type="compositionally biased region" description="Acidic residues" evidence="1">
    <location>
        <begin position="408"/>
        <end position="444"/>
    </location>
</feature>
<gene>
    <name evidence="2" type="ORF">INT46_000810</name>
</gene>
<dbReference type="Proteomes" id="UP000650833">
    <property type="component" value="Unassembled WGS sequence"/>
</dbReference>
<dbReference type="AlphaFoldDB" id="A0A8H7R8K1"/>
<dbReference type="OrthoDB" id="2283195at2759"/>
<evidence type="ECO:0000313" key="2">
    <source>
        <dbReference type="EMBL" id="KAG2205900.1"/>
    </source>
</evidence>
<feature type="region of interest" description="Disordered" evidence="1">
    <location>
        <begin position="403"/>
        <end position="444"/>
    </location>
</feature>
<dbReference type="EMBL" id="JAEPRC010000164">
    <property type="protein sequence ID" value="KAG2205900.1"/>
    <property type="molecule type" value="Genomic_DNA"/>
</dbReference>
<proteinExistence type="predicted"/>
<evidence type="ECO:0000313" key="3">
    <source>
        <dbReference type="Proteomes" id="UP000650833"/>
    </source>
</evidence>
<reference evidence="2" key="1">
    <citation type="submission" date="2020-12" db="EMBL/GenBank/DDBJ databases">
        <title>Metabolic potential, ecology and presence of endohyphal bacteria is reflected in genomic diversity of Mucoromycotina.</title>
        <authorList>
            <person name="Muszewska A."/>
            <person name="Okrasinska A."/>
            <person name="Steczkiewicz K."/>
            <person name="Drgas O."/>
            <person name="Orlowska M."/>
            <person name="Perlinska-Lenart U."/>
            <person name="Aleksandrzak-Piekarczyk T."/>
            <person name="Szatraj K."/>
            <person name="Zielenkiewicz U."/>
            <person name="Pilsyk S."/>
            <person name="Malc E."/>
            <person name="Mieczkowski P."/>
            <person name="Kruszewska J.S."/>
            <person name="Biernat P."/>
            <person name="Pawlowska J."/>
        </authorList>
    </citation>
    <scope>NUCLEOTIDE SEQUENCE</scope>
    <source>
        <strain evidence="2">CBS 226.32</strain>
    </source>
</reference>
<keyword evidence="3" id="KW-1185">Reference proteome</keyword>
<protein>
    <submittedName>
        <fullName evidence="2">Uncharacterized protein</fullName>
    </submittedName>
</protein>
<accession>A0A8H7R8K1</accession>
<name>A0A8H7R8K1_9FUNG</name>